<dbReference type="EMBL" id="KV875093">
    <property type="protein sequence ID" value="OIW35062.1"/>
    <property type="molecule type" value="Genomic_DNA"/>
</dbReference>
<reference evidence="3 4" key="1">
    <citation type="submission" date="2016-10" db="EMBL/GenBank/DDBJ databases">
        <title>Draft genome sequence of Coniochaeta ligniaria NRRL30616, a lignocellulolytic fungus for bioabatement of inhibitors in plant biomass hydrolysates.</title>
        <authorList>
            <consortium name="DOE Joint Genome Institute"/>
            <person name="Jimenez D.J."/>
            <person name="Hector R.E."/>
            <person name="Riley R."/>
            <person name="Sun H."/>
            <person name="Grigoriev I.V."/>
            <person name="Van Elsas J.D."/>
            <person name="Nichols N.N."/>
        </authorList>
    </citation>
    <scope>NUCLEOTIDE SEQUENCE [LARGE SCALE GENOMIC DNA]</scope>
    <source>
        <strain evidence="3 4">NRRL 30616</strain>
    </source>
</reference>
<evidence type="ECO:0000256" key="2">
    <source>
        <dbReference type="SAM" id="SignalP"/>
    </source>
</evidence>
<keyword evidence="2" id="KW-0732">Signal</keyword>
<evidence type="ECO:0000313" key="3">
    <source>
        <dbReference type="EMBL" id="OIW35062.1"/>
    </source>
</evidence>
<dbReference type="AlphaFoldDB" id="A0A1J7J5K4"/>
<dbReference type="InParanoid" id="A0A1J7J5K4"/>
<accession>A0A1J7J5K4</accession>
<protein>
    <recommendedName>
        <fullName evidence="5">Secreted protein</fullName>
    </recommendedName>
</protein>
<organism evidence="3 4">
    <name type="scientific">Coniochaeta ligniaria NRRL 30616</name>
    <dbReference type="NCBI Taxonomy" id="1408157"/>
    <lineage>
        <taxon>Eukaryota</taxon>
        <taxon>Fungi</taxon>
        <taxon>Dikarya</taxon>
        <taxon>Ascomycota</taxon>
        <taxon>Pezizomycotina</taxon>
        <taxon>Sordariomycetes</taxon>
        <taxon>Sordariomycetidae</taxon>
        <taxon>Coniochaetales</taxon>
        <taxon>Coniochaetaceae</taxon>
        <taxon>Coniochaeta</taxon>
    </lineage>
</organism>
<keyword evidence="4" id="KW-1185">Reference proteome</keyword>
<dbReference type="Proteomes" id="UP000182658">
    <property type="component" value="Unassembled WGS sequence"/>
</dbReference>
<feature type="chain" id="PRO_5012859982" description="Secreted protein" evidence="2">
    <location>
        <begin position="37"/>
        <end position="95"/>
    </location>
</feature>
<evidence type="ECO:0000256" key="1">
    <source>
        <dbReference type="SAM" id="MobiDB-lite"/>
    </source>
</evidence>
<gene>
    <name evidence="3" type="ORF">CONLIGDRAFT_40681</name>
</gene>
<feature type="signal peptide" evidence="2">
    <location>
        <begin position="1"/>
        <end position="36"/>
    </location>
</feature>
<name>A0A1J7J5K4_9PEZI</name>
<evidence type="ECO:0008006" key="5">
    <source>
        <dbReference type="Google" id="ProtNLM"/>
    </source>
</evidence>
<proteinExistence type="predicted"/>
<sequence length="95" mass="10242">MPPPALSGLSGHCSWALLGPFRTIIIAALAASSCESASTQQEDSGKMENVDGWLGRRQQRLQACMRRGCGPGGVSKGRRRMRPSLNKNTRSRTEG</sequence>
<feature type="region of interest" description="Disordered" evidence="1">
    <location>
        <begin position="66"/>
        <end position="95"/>
    </location>
</feature>
<evidence type="ECO:0000313" key="4">
    <source>
        <dbReference type="Proteomes" id="UP000182658"/>
    </source>
</evidence>